<evidence type="ECO:0000313" key="1">
    <source>
        <dbReference type="EMBL" id="KAK9125310.1"/>
    </source>
</evidence>
<name>A0AAP0J217_9MAGN</name>
<keyword evidence="2" id="KW-1185">Reference proteome</keyword>
<accession>A0AAP0J217</accession>
<protein>
    <submittedName>
        <fullName evidence="1">Uncharacterized protein</fullName>
    </submittedName>
</protein>
<gene>
    <name evidence="1" type="ORF">Scep_014156</name>
</gene>
<proteinExistence type="predicted"/>
<dbReference type="EMBL" id="JBBNAG010000006">
    <property type="protein sequence ID" value="KAK9125310.1"/>
    <property type="molecule type" value="Genomic_DNA"/>
</dbReference>
<dbReference type="Proteomes" id="UP001419268">
    <property type="component" value="Unassembled WGS sequence"/>
</dbReference>
<reference evidence="1 2" key="1">
    <citation type="submission" date="2024-01" db="EMBL/GenBank/DDBJ databases">
        <title>Genome assemblies of Stephania.</title>
        <authorList>
            <person name="Yang L."/>
        </authorList>
    </citation>
    <scope>NUCLEOTIDE SEQUENCE [LARGE SCALE GENOMIC DNA]</scope>
    <source>
        <strain evidence="1">JXDWG</strain>
        <tissue evidence="1">Leaf</tissue>
    </source>
</reference>
<evidence type="ECO:0000313" key="2">
    <source>
        <dbReference type="Proteomes" id="UP001419268"/>
    </source>
</evidence>
<comment type="caution">
    <text evidence="1">The sequence shown here is derived from an EMBL/GenBank/DDBJ whole genome shotgun (WGS) entry which is preliminary data.</text>
</comment>
<sequence>MHLLRSHAIAVPGDGGAALHASEVLLAAIKSLNRCICCASLILKFIIRKFLHL</sequence>
<organism evidence="1 2">
    <name type="scientific">Stephania cephalantha</name>
    <dbReference type="NCBI Taxonomy" id="152367"/>
    <lineage>
        <taxon>Eukaryota</taxon>
        <taxon>Viridiplantae</taxon>
        <taxon>Streptophyta</taxon>
        <taxon>Embryophyta</taxon>
        <taxon>Tracheophyta</taxon>
        <taxon>Spermatophyta</taxon>
        <taxon>Magnoliopsida</taxon>
        <taxon>Ranunculales</taxon>
        <taxon>Menispermaceae</taxon>
        <taxon>Menispermoideae</taxon>
        <taxon>Cissampelideae</taxon>
        <taxon>Stephania</taxon>
    </lineage>
</organism>
<dbReference type="AlphaFoldDB" id="A0AAP0J217"/>